<dbReference type="PANTHER" id="PTHR11804">
    <property type="entry name" value="PROTEASE M3 THIMET OLIGOPEPTIDASE-RELATED"/>
    <property type="match status" value="1"/>
</dbReference>
<dbReference type="GO" id="GO:0006508">
    <property type="term" value="P:proteolysis"/>
    <property type="evidence" value="ECO:0007669"/>
    <property type="project" value="UniProtKB-KW"/>
</dbReference>
<comment type="similarity">
    <text evidence="2 9">Belongs to the peptidase M3 family.</text>
</comment>
<dbReference type="AlphaFoldDB" id="A0AAW1Q731"/>
<dbReference type="Gene3D" id="1.20.1050.40">
    <property type="entry name" value="Endopeptidase. Chain P, domain 1"/>
    <property type="match status" value="1"/>
</dbReference>
<keyword evidence="8 9" id="KW-0482">Metalloprotease</keyword>
<evidence type="ECO:0000256" key="3">
    <source>
        <dbReference type="ARBA" id="ARBA00022490"/>
    </source>
</evidence>
<proteinExistence type="inferred from homology"/>
<dbReference type="Proteomes" id="UP001489004">
    <property type="component" value="Unassembled WGS sequence"/>
</dbReference>
<dbReference type="InterPro" id="IPR024079">
    <property type="entry name" value="MetalloPept_cat_dom_sf"/>
</dbReference>
<dbReference type="GO" id="GO:0006518">
    <property type="term" value="P:peptide metabolic process"/>
    <property type="evidence" value="ECO:0007669"/>
    <property type="project" value="TreeGrafter"/>
</dbReference>
<dbReference type="InterPro" id="IPR024080">
    <property type="entry name" value="Neurolysin/TOP_N"/>
</dbReference>
<evidence type="ECO:0000256" key="9">
    <source>
        <dbReference type="RuleBase" id="RU003435"/>
    </source>
</evidence>
<dbReference type="GO" id="GO:0046872">
    <property type="term" value="F:metal ion binding"/>
    <property type="evidence" value="ECO:0007669"/>
    <property type="project" value="UniProtKB-UniRule"/>
</dbReference>
<dbReference type="InterPro" id="IPR024077">
    <property type="entry name" value="Neurolysin/TOP_dom2"/>
</dbReference>
<comment type="cofactor">
    <cofactor evidence="9">
        <name>Zn(2+)</name>
        <dbReference type="ChEBI" id="CHEBI:29105"/>
    </cofactor>
    <text evidence="9">Binds 1 zinc ion.</text>
</comment>
<dbReference type="FunFam" id="1.20.1050.40:FF:000001">
    <property type="entry name" value="Thimet oligopeptidase 1"/>
    <property type="match status" value="1"/>
</dbReference>
<keyword evidence="4 9" id="KW-0645">Protease</keyword>
<keyword evidence="12" id="KW-1185">Reference proteome</keyword>
<feature type="domain" description="Peptidase M3A/M3B catalytic" evidence="10">
    <location>
        <begin position="232"/>
        <end position="686"/>
    </location>
</feature>
<dbReference type="CDD" id="cd06455">
    <property type="entry name" value="M3A_TOP"/>
    <property type="match status" value="1"/>
</dbReference>
<keyword evidence="6 9" id="KW-0378">Hydrolase</keyword>
<accession>A0AAW1Q731</accession>
<evidence type="ECO:0000256" key="5">
    <source>
        <dbReference type="ARBA" id="ARBA00022723"/>
    </source>
</evidence>
<gene>
    <name evidence="11" type="ORF">WJX72_004381</name>
</gene>
<name>A0AAW1Q731_9CHLO</name>
<evidence type="ECO:0000256" key="6">
    <source>
        <dbReference type="ARBA" id="ARBA00022801"/>
    </source>
</evidence>
<evidence type="ECO:0000256" key="4">
    <source>
        <dbReference type="ARBA" id="ARBA00022670"/>
    </source>
</evidence>
<keyword evidence="5 9" id="KW-0479">Metal-binding</keyword>
<dbReference type="FunFam" id="3.40.390.10:FF:000006">
    <property type="entry name" value="Thimet oligopeptidase 1"/>
    <property type="match status" value="1"/>
</dbReference>
<organism evidence="11 12">
    <name type="scientific">[Myrmecia] bisecta</name>
    <dbReference type="NCBI Taxonomy" id="41462"/>
    <lineage>
        <taxon>Eukaryota</taxon>
        <taxon>Viridiplantae</taxon>
        <taxon>Chlorophyta</taxon>
        <taxon>core chlorophytes</taxon>
        <taxon>Trebouxiophyceae</taxon>
        <taxon>Trebouxiales</taxon>
        <taxon>Trebouxiaceae</taxon>
        <taxon>Myrmecia</taxon>
    </lineage>
</organism>
<evidence type="ECO:0000256" key="2">
    <source>
        <dbReference type="ARBA" id="ARBA00006040"/>
    </source>
</evidence>
<evidence type="ECO:0000256" key="8">
    <source>
        <dbReference type="ARBA" id="ARBA00023049"/>
    </source>
</evidence>
<keyword evidence="7 9" id="KW-0862">Zinc</keyword>
<evidence type="ECO:0000313" key="12">
    <source>
        <dbReference type="Proteomes" id="UP001489004"/>
    </source>
</evidence>
<dbReference type="SUPFAM" id="SSF55486">
    <property type="entry name" value="Metalloproteases ('zincins'), catalytic domain"/>
    <property type="match status" value="1"/>
</dbReference>
<reference evidence="11 12" key="1">
    <citation type="journal article" date="2024" name="Nat. Commun.">
        <title>Phylogenomics reveals the evolutionary origins of lichenization in chlorophyte algae.</title>
        <authorList>
            <person name="Puginier C."/>
            <person name="Libourel C."/>
            <person name="Otte J."/>
            <person name="Skaloud P."/>
            <person name="Haon M."/>
            <person name="Grisel S."/>
            <person name="Petersen M."/>
            <person name="Berrin J.G."/>
            <person name="Delaux P.M."/>
            <person name="Dal Grande F."/>
            <person name="Keller J."/>
        </authorList>
    </citation>
    <scope>NUCLEOTIDE SEQUENCE [LARGE SCALE GENOMIC DNA]</scope>
    <source>
        <strain evidence="11 12">SAG 2043</strain>
    </source>
</reference>
<dbReference type="Gene3D" id="1.10.1370.10">
    <property type="entry name" value="Neurolysin, domain 3"/>
    <property type="match status" value="1"/>
</dbReference>
<dbReference type="InterPro" id="IPR001567">
    <property type="entry name" value="Pept_M3A_M3B_dom"/>
</dbReference>
<evidence type="ECO:0000259" key="10">
    <source>
        <dbReference type="Pfam" id="PF01432"/>
    </source>
</evidence>
<dbReference type="GO" id="GO:0004222">
    <property type="term" value="F:metalloendopeptidase activity"/>
    <property type="evidence" value="ECO:0007669"/>
    <property type="project" value="InterPro"/>
</dbReference>
<dbReference type="GO" id="GO:0005758">
    <property type="term" value="C:mitochondrial intermembrane space"/>
    <property type="evidence" value="ECO:0007669"/>
    <property type="project" value="TreeGrafter"/>
</dbReference>
<comment type="subcellular location">
    <subcellularLocation>
        <location evidence="1">Cytoplasm</location>
    </subcellularLocation>
</comment>
<dbReference type="PANTHER" id="PTHR11804:SF84">
    <property type="entry name" value="SACCHAROLYSIN"/>
    <property type="match status" value="1"/>
</dbReference>
<dbReference type="Gene3D" id="3.40.390.10">
    <property type="entry name" value="Collagenase (Catalytic Domain)"/>
    <property type="match status" value="1"/>
</dbReference>
<dbReference type="EMBL" id="JALJOR010000005">
    <property type="protein sequence ID" value="KAK9816736.1"/>
    <property type="molecule type" value="Genomic_DNA"/>
</dbReference>
<sequence length="691" mass="77147">MASNTAVADSAQTTSLLDQIVDDKAVVKLRFNLTPDQILSLAGSLIERSRAVYDAVAKAVDNPTWETTLGALAEDDARFSVVESMCTFPKDVSSDKAIRNAATEAASKLSAYGVEAGSRHDVYLAVQAFDKTGKAKDPPAEAQRFLERTLRNFKRKGLHLEAEKRDKVKELNTRLSELGIQFQKNLGEENTKLYFAREELAGLPDSYFEGRETRSEDGKFEVTLKYPDYYPVMKLCKVAATRKAVATAYDSQCLEENTAILEEMVSLRHQMAMLLGYPSHAAFIAETRMAKSPKTILDFLSDLSAKLDPLFDKEMQVLLKLKADECKESGEEFDGALNQWDVTYFRNMVEEKQYDVDHEAIKQFFPTDVVTKGLLGIYQELLGLTFELDEQLSAAAWHEEVRAYRVLDSDSGELVGVFYLDLHPRDGKYGHAACFGLQPSCRAAFSDTGRIIPVAACVCNFPKATPTKPSLLPHSDVVTFFHEFGHVMHQLCSLADYAMFAGTAVERDFVEAPSQMLENWVWEEAALSRMSGNVNDRTQPLPSAIIDKLVKAKNANAGIVNKRQLLFGFFDQFIHTQDKVDTAKEMARLMREIMKTDPIEGTNFAAHFGHLAGGYDAQYYGYMWAEVFSMDMFQSRFKAAGIFNQEVGKAYREHILKPGGSRDAIDSLKAFLGREPSSEPFLRSKGLAVAA</sequence>
<keyword evidence="3" id="KW-0963">Cytoplasm</keyword>
<evidence type="ECO:0000256" key="7">
    <source>
        <dbReference type="ARBA" id="ARBA00022833"/>
    </source>
</evidence>
<protein>
    <recommendedName>
        <fullName evidence="10">Peptidase M3A/M3B catalytic domain-containing protein</fullName>
    </recommendedName>
</protein>
<evidence type="ECO:0000256" key="1">
    <source>
        <dbReference type="ARBA" id="ARBA00004496"/>
    </source>
</evidence>
<comment type="caution">
    <text evidence="11">The sequence shown here is derived from an EMBL/GenBank/DDBJ whole genome shotgun (WGS) entry which is preliminary data.</text>
</comment>
<dbReference type="Pfam" id="PF01432">
    <property type="entry name" value="Peptidase_M3"/>
    <property type="match status" value="1"/>
</dbReference>
<evidence type="ECO:0000313" key="11">
    <source>
        <dbReference type="EMBL" id="KAK9816736.1"/>
    </source>
</evidence>
<dbReference type="InterPro" id="IPR045090">
    <property type="entry name" value="Pept_M3A_M3B"/>
</dbReference>